<dbReference type="InterPro" id="IPR010767">
    <property type="entry name" value="Phage_CGC-2007_Cje0229"/>
</dbReference>
<comment type="caution">
    <text evidence="1">The sequence shown here is derived from an EMBL/GenBank/DDBJ whole genome shotgun (WGS) entry which is preliminary data.</text>
</comment>
<dbReference type="EMBL" id="LAZR01005967">
    <property type="protein sequence ID" value="KKM95750.1"/>
    <property type="molecule type" value="Genomic_DNA"/>
</dbReference>
<evidence type="ECO:0008006" key="2">
    <source>
        <dbReference type="Google" id="ProtNLM"/>
    </source>
</evidence>
<organism evidence="1">
    <name type="scientific">marine sediment metagenome</name>
    <dbReference type="NCBI Taxonomy" id="412755"/>
    <lineage>
        <taxon>unclassified sequences</taxon>
        <taxon>metagenomes</taxon>
        <taxon>ecological metagenomes</taxon>
    </lineage>
</organism>
<proteinExistence type="predicted"/>
<reference evidence="1" key="1">
    <citation type="journal article" date="2015" name="Nature">
        <title>Complex archaea that bridge the gap between prokaryotes and eukaryotes.</title>
        <authorList>
            <person name="Spang A."/>
            <person name="Saw J.H."/>
            <person name="Jorgensen S.L."/>
            <person name="Zaremba-Niedzwiedzka K."/>
            <person name="Martijn J."/>
            <person name="Lind A.E."/>
            <person name="van Eijk R."/>
            <person name="Schleper C."/>
            <person name="Guy L."/>
            <person name="Ettema T.J."/>
        </authorList>
    </citation>
    <scope>NUCLEOTIDE SEQUENCE</scope>
</reference>
<evidence type="ECO:0000313" key="1">
    <source>
        <dbReference type="EMBL" id="KKM95750.1"/>
    </source>
</evidence>
<protein>
    <recommendedName>
        <fullName evidence="2">DUF1353 domain-containing protein</fullName>
    </recommendedName>
</protein>
<gene>
    <name evidence="1" type="ORF">LCGC14_1185070</name>
</gene>
<accession>A0A0F9P3W0</accession>
<name>A0A0F9P3W0_9ZZZZ</name>
<sequence>MISKEEAFPLPFIGQYLGSKARFKLHELFKYRNGKDKVDVPIEAKTDGGSIPPIAYSIIGGPWSGRYVEPTIVHDYTRSIAITPEDYENSDRMFLDGMEICKVKPWRRKVMWRFVRAHAWWRLLKGSKK</sequence>
<dbReference type="Pfam" id="PF07087">
    <property type="entry name" value="DUF1353"/>
    <property type="match status" value="1"/>
</dbReference>
<dbReference type="AlphaFoldDB" id="A0A0F9P3W0"/>